<organism evidence="1 2">
    <name type="scientific">Robbsia andropogonis</name>
    <dbReference type="NCBI Taxonomy" id="28092"/>
    <lineage>
        <taxon>Bacteria</taxon>
        <taxon>Pseudomonadati</taxon>
        <taxon>Pseudomonadota</taxon>
        <taxon>Betaproteobacteria</taxon>
        <taxon>Burkholderiales</taxon>
        <taxon>Burkholderiaceae</taxon>
        <taxon>Robbsia</taxon>
    </lineage>
</organism>
<name>A0A0F5JSW6_9BURK</name>
<comment type="caution">
    <text evidence="1">The sequence shown here is derived from an EMBL/GenBank/DDBJ whole genome shotgun (WGS) entry which is preliminary data.</text>
</comment>
<protein>
    <submittedName>
        <fullName evidence="1">Uncharacterized protein</fullName>
    </submittedName>
</protein>
<dbReference type="OrthoDB" id="8957923at2"/>
<dbReference type="Proteomes" id="UP000033618">
    <property type="component" value="Unassembled WGS sequence"/>
</dbReference>
<dbReference type="AlphaFoldDB" id="A0A0F5JSW6"/>
<accession>A0A0F5JSW6</accession>
<reference evidence="1 2" key="1">
    <citation type="submission" date="2015-03" db="EMBL/GenBank/DDBJ databases">
        <title>Draft Genome Sequence of Burkholderia andropogonis type strain ICMP2807, isolated from Sorghum bicolor.</title>
        <authorList>
            <person name="Lopes-Santos L."/>
            <person name="Castro D.B."/>
            <person name="Ottoboni L.M."/>
            <person name="Park D."/>
            <person name="Weirc B.S."/>
            <person name="Destefano S.A."/>
        </authorList>
    </citation>
    <scope>NUCLEOTIDE SEQUENCE [LARGE SCALE GENOMIC DNA]</scope>
    <source>
        <strain evidence="1 2">ICMP2807</strain>
    </source>
</reference>
<proteinExistence type="predicted"/>
<sequence>MEEAGLITRSEQKQTRVQLKTITYIRLTAQAIQALGLGDTGSKTQSSYIKSTDDEKSIAFNGIAPLQDVNRENIQSSTKKQSPRETFVRVEGKAIPQDLAWLSTSNGLAATGILKLMATAKKKGARLSDVVCNAKASLLKLQKGALYAYLNALLVQEVDHAAVARQRRTHAEQVAAAAEKIVKREQDIKAMTPLRGRSYVAGNGAIWTVEDQAFWVVKGSEKGCVSFHQASAAVESILGGVWRETTKPLFCQASTGETKARQSGLSSMRTAIDECFATLRQRYA</sequence>
<keyword evidence="2" id="KW-1185">Reference proteome</keyword>
<dbReference type="PATRIC" id="fig|28092.6.peg.6276"/>
<evidence type="ECO:0000313" key="1">
    <source>
        <dbReference type="EMBL" id="KKB60888.1"/>
    </source>
</evidence>
<evidence type="ECO:0000313" key="2">
    <source>
        <dbReference type="Proteomes" id="UP000033618"/>
    </source>
</evidence>
<dbReference type="EMBL" id="LAQU01000140">
    <property type="protein sequence ID" value="KKB60888.1"/>
    <property type="molecule type" value="Genomic_DNA"/>
</dbReference>
<gene>
    <name evidence="1" type="ORF">WM40_26565</name>
</gene>